<evidence type="ECO:0000256" key="5">
    <source>
        <dbReference type="ARBA" id="ARBA00023125"/>
    </source>
</evidence>
<evidence type="ECO:0000256" key="4">
    <source>
        <dbReference type="ARBA" id="ARBA00022454"/>
    </source>
</evidence>
<evidence type="ECO:0000259" key="8">
    <source>
        <dbReference type="Pfam" id="PF00125"/>
    </source>
</evidence>
<dbReference type="GO" id="GO:0030527">
    <property type="term" value="F:structural constituent of chromatin"/>
    <property type="evidence" value="ECO:0007669"/>
    <property type="project" value="InterPro"/>
</dbReference>
<comment type="subcellular location">
    <subcellularLocation>
        <location evidence="2">Chromosome</location>
    </subcellularLocation>
    <subcellularLocation>
        <location evidence="1">Nucleus</location>
    </subcellularLocation>
</comment>
<keyword evidence="5" id="KW-0238">DNA-binding</keyword>
<dbReference type="WBParaSite" id="ACOC_0001327701-mRNA-1">
    <property type="protein sequence ID" value="ACOC_0001327701-mRNA-1"/>
    <property type="gene ID" value="ACOC_0001327701"/>
</dbReference>
<evidence type="ECO:0000313" key="10">
    <source>
        <dbReference type="Proteomes" id="UP000267027"/>
    </source>
</evidence>
<dbReference type="GO" id="GO:0005634">
    <property type="term" value="C:nucleus"/>
    <property type="evidence" value="ECO:0007669"/>
    <property type="project" value="UniProtKB-SubCell"/>
</dbReference>
<reference evidence="9 10" key="2">
    <citation type="submission" date="2018-11" db="EMBL/GenBank/DDBJ databases">
        <authorList>
            <consortium name="Pathogen Informatics"/>
        </authorList>
    </citation>
    <scope>NUCLEOTIDE SEQUENCE [LARGE SCALE GENOMIC DNA]</scope>
    <source>
        <strain evidence="9 10">Costa Rica</strain>
    </source>
</reference>
<dbReference type="GO" id="GO:0000786">
    <property type="term" value="C:nucleosome"/>
    <property type="evidence" value="ECO:0007669"/>
    <property type="project" value="UniProtKB-KW"/>
</dbReference>
<dbReference type="SUPFAM" id="SSF47113">
    <property type="entry name" value="Histone-fold"/>
    <property type="match status" value="1"/>
</dbReference>
<keyword evidence="7" id="KW-0544">Nucleosome core</keyword>
<dbReference type="FunFam" id="1.10.20.10:FF:000085">
    <property type="entry name" value="Histone H3.2"/>
    <property type="match status" value="1"/>
</dbReference>
<sequence length="90" mass="10126">MEKPHSYGPGSVALREIRRYQKSMESLICNLPFQCPVRKIAHNFKADLRSESSAVMAVQEAVELNLDGLLEDTNLCAILAKCLRVIHEDI</sequence>
<organism evidence="11">
    <name type="scientific">Angiostrongylus costaricensis</name>
    <name type="common">Nematode worm</name>
    <dbReference type="NCBI Taxonomy" id="334426"/>
    <lineage>
        <taxon>Eukaryota</taxon>
        <taxon>Metazoa</taxon>
        <taxon>Ecdysozoa</taxon>
        <taxon>Nematoda</taxon>
        <taxon>Chromadorea</taxon>
        <taxon>Rhabditida</taxon>
        <taxon>Rhabditina</taxon>
        <taxon>Rhabditomorpha</taxon>
        <taxon>Strongyloidea</taxon>
        <taxon>Metastrongylidae</taxon>
        <taxon>Angiostrongylus</taxon>
    </lineage>
</organism>
<dbReference type="SMART" id="SM00428">
    <property type="entry name" value="H3"/>
    <property type="match status" value="1"/>
</dbReference>
<evidence type="ECO:0000256" key="2">
    <source>
        <dbReference type="ARBA" id="ARBA00004286"/>
    </source>
</evidence>
<name>A0A0R3Q2H9_ANGCS</name>
<dbReference type="STRING" id="334426.A0A0R3Q2H9"/>
<dbReference type="Pfam" id="PF00125">
    <property type="entry name" value="Histone"/>
    <property type="match status" value="1"/>
</dbReference>
<evidence type="ECO:0000313" key="11">
    <source>
        <dbReference type="WBParaSite" id="ACOC_0001327701-mRNA-1"/>
    </source>
</evidence>
<dbReference type="GO" id="GO:0003677">
    <property type="term" value="F:DNA binding"/>
    <property type="evidence" value="ECO:0007669"/>
    <property type="project" value="UniProtKB-KW"/>
</dbReference>
<dbReference type="PANTHER" id="PTHR11426">
    <property type="entry name" value="HISTONE H3"/>
    <property type="match status" value="1"/>
</dbReference>
<gene>
    <name evidence="9" type="ORF">ACOC_LOCUS13278</name>
</gene>
<dbReference type="Gene3D" id="1.10.20.10">
    <property type="entry name" value="Histone, subunit A"/>
    <property type="match status" value="1"/>
</dbReference>
<dbReference type="InterPro" id="IPR009072">
    <property type="entry name" value="Histone-fold"/>
</dbReference>
<keyword evidence="4" id="KW-0158">Chromosome</keyword>
<dbReference type="OrthoDB" id="4025405at2759"/>
<evidence type="ECO:0000256" key="3">
    <source>
        <dbReference type="ARBA" id="ARBA00010343"/>
    </source>
</evidence>
<accession>A0A0R3Q2H9</accession>
<dbReference type="InterPro" id="IPR007125">
    <property type="entry name" value="H2A/H2B/H3"/>
</dbReference>
<dbReference type="PRINTS" id="PR00622">
    <property type="entry name" value="HISTONEH3"/>
</dbReference>
<protein>
    <submittedName>
        <fullName evidence="11">Histone domain-containing protein</fullName>
    </submittedName>
</protein>
<dbReference type="InterPro" id="IPR000164">
    <property type="entry name" value="Histone_H3/CENP-A"/>
</dbReference>
<evidence type="ECO:0000256" key="7">
    <source>
        <dbReference type="ARBA" id="ARBA00023269"/>
    </source>
</evidence>
<comment type="similarity">
    <text evidence="3">Belongs to the histone H3 family.</text>
</comment>
<evidence type="ECO:0000256" key="1">
    <source>
        <dbReference type="ARBA" id="ARBA00004123"/>
    </source>
</evidence>
<keyword evidence="10" id="KW-1185">Reference proteome</keyword>
<proteinExistence type="inferred from homology"/>
<keyword evidence="6" id="KW-0539">Nucleus</keyword>
<dbReference type="AlphaFoldDB" id="A0A0R3Q2H9"/>
<dbReference type="EMBL" id="UYYA01005740">
    <property type="protein sequence ID" value="VDM64863.1"/>
    <property type="molecule type" value="Genomic_DNA"/>
</dbReference>
<evidence type="ECO:0000313" key="9">
    <source>
        <dbReference type="EMBL" id="VDM64863.1"/>
    </source>
</evidence>
<reference evidence="11" key="1">
    <citation type="submission" date="2017-02" db="UniProtKB">
        <authorList>
            <consortium name="WormBaseParasite"/>
        </authorList>
    </citation>
    <scope>IDENTIFICATION</scope>
</reference>
<dbReference type="GO" id="GO:0046982">
    <property type="term" value="F:protein heterodimerization activity"/>
    <property type="evidence" value="ECO:0007669"/>
    <property type="project" value="InterPro"/>
</dbReference>
<feature type="domain" description="Core Histone H2A/H2B/H3" evidence="8">
    <location>
        <begin position="9"/>
        <end position="90"/>
    </location>
</feature>
<evidence type="ECO:0000256" key="6">
    <source>
        <dbReference type="ARBA" id="ARBA00023242"/>
    </source>
</evidence>
<dbReference type="Proteomes" id="UP000267027">
    <property type="component" value="Unassembled WGS sequence"/>
</dbReference>